<evidence type="ECO:0000313" key="3">
    <source>
        <dbReference type="Proteomes" id="UP001234989"/>
    </source>
</evidence>
<feature type="region of interest" description="Disordered" evidence="1">
    <location>
        <begin position="132"/>
        <end position="152"/>
    </location>
</feature>
<gene>
    <name evidence="2" type="ORF">MTR67_044229</name>
</gene>
<feature type="compositionally biased region" description="Basic and acidic residues" evidence="1">
    <location>
        <begin position="1"/>
        <end position="14"/>
    </location>
</feature>
<keyword evidence="3" id="KW-1185">Reference proteome</keyword>
<proteinExistence type="predicted"/>
<organism evidence="2 3">
    <name type="scientific">Solanum verrucosum</name>
    <dbReference type="NCBI Taxonomy" id="315347"/>
    <lineage>
        <taxon>Eukaryota</taxon>
        <taxon>Viridiplantae</taxon>
        <taxon>Streptophyta</taxon>
        <taxon>Embryophyta</taxon>
        <taxon>Tracheophyta</taxon>
        <taxon>Spermatophyta</taxon>
        <taxon>Magnoliopsida</taxon>
        <taxon>eudicotyledons</taxon>
        <taxon>Gunneridae</taxon>
        <taxon>Pentapetalae</taxon>
        <taxon>asterids</taxon>
        <taxon>lamiids</taxon>
        <taxon>Solanales</taxon>
        <taxon>Solanaceae</taxon>
        <taxon>Solanoideae</taxon>
        <taxon>Solaneae</taxon>
        <taxon>Solanum</taxon>
    </lineage>
</organism>
<dbReference type="Proteomes" id="UP001234989">
    <property type="component" value="Chromosome 10"/>
</dbReference>
<accession>A0AAF0URZ7</accession>
<feature type="region of interest" description="Disordered" evidence="1">
    <location>
        <begin position="268"/>
        <end position="312"/>
    </location>
</feature>
<sequence length="312" mass="34741">MSSGGYDDRSHEHLGVSQTNRTKKKNHDTHLFAVPIGTVDPRAYYPNYRRLVSVSSTSQALPPRRYEDLPLQAICQARTLSAGRISDDTPSPRSTYPQLYAIRVEDSSSEQSDAMAGTPPLTQHFVHPGVSPSSTVAPSATLDDETPALAPGKKDRLGRVMIEPDGSLWNLAKDAARALKKCVRRLFTHAYHSWSEIPNNICQTMFNEFKYWNTYKFKAMCEQSKKARASLKGGSLHTGGAKTVGTITREMLTSTLAESEWRRLAEQQSMSETVQQIKEQVLNLARRPTTSSPAEDTDDDSDEGDDFVYRTP</sequence>
<name>A0AAF0URZ7_SOLVR</name>
<evidence type="ECO:0000256" key="1">
    <source>
        <dbReference type="SAM" id="MobiDB-lite"/>
    </source>
</evidence>
<feature type="region of interest" description="Disordered" evidence="1">
    <location>
        <begin position="1"/>
        <end position="28"/>
    </location>
</feature>
<feature type="compositionally biased region" description="Polar residues" evidence="1">
    <location>
        <begin position="268"/>
        <end position="278"/>
    </location>
</feature>
<feature type="compositionally biased region" description="Acidic residues" evidence="1">
    <location>
        <begin position="295"/>
        <end position="306"/>
    </location>
</feature>
<dbReference type="AlphaFoldDB" id="A0AAF0URZ7"/>
<evidence type="ECO:0000313" key="2">
    <source>
        <dbReference type="EMBL" id="WMV50844.1"/>
    </source>
</evidence>
<dbReference type="EMBL" id="CP133621">
    <property type="protein sequence ID" value="WMV50844.1"/>
    <property type="molecule type" value="Genomic_DNA"/>
</dbReference>
<reference evidence="2" key="1">
    <citation type="submission" date="2023-08" db="EMBL/GenBank/DDBJ databases">
        <title>A de novo genome assembly of Solanum verrucosum Schlechtendal, a Mexican diploid species geographically isolated from the other diploid A-genome species in potato relatives.</title>
        <authorList>
            <person name="Hosaka K."/>
        </authorList>
    </citation>
    <scope>NUCLEOTIDE SEQUENCE</scope>
    <source>
        <tissue evidence="2">Young leaves</tissue>
    </source>
</reference>
<protein>
    <submittedName>
        <fullName evidence="2">Uncharacterized protein</fullName>
    </submittedName>
</protein>